<evidence type="ECO:0000313" key="2">
    <source>
        <dbReference type="Proteomes" id="UP000591803"/>
    </source>
</evidence>
<dbReference type="GO" id="GO:0006355">
    <property type="term" value="P:regulation of DNA-templated transcription"/>
    <property type="evidence" value="ECO:0007669"/>
    <property type="project" value="InterPro"/>
</dbReference>
<organism evidence="1 2">
    <name type="scientific">Citrobacter freundii</name>
    <dbReference type="NCBI Taxonomy" id="546"/>
    <lineage>
        <taxon>Bacteria</taxon>
        <taxon>Pseudomonadati</taxon>
        <taxon>Pseudomonadota</taxon>
        <taxon>Gammaproteobacteria</taxon>
        <taxon>Enterobacterales</taxon>
        <taxon>Enterobacteriaceae</taxon>
        <taxon>Citrobacter</taxon>
        <taxon>Citrobacter freundii complex</taxon>
    </lineage>
</organism>
<dbReference type="RefSeq" id="WP_053389150.1">
    <property type="nucleotide sequence ID" value="NZ_CP058318.1"/>
</dbReference>
<comment type="caution">
    <text evidence="1">The sequence shown here is derived from an EMBL/GenBank/DDBJ whole genome shotgun (WGS) entry which is preliminary data.</text>
</comment>
<dbReference type="InterPro" id="IPR000655">
    <property type="entry name" value="Cro-like"/>
</dbReference>
<dbReference type="EMBL" id="JABXRI010000001">
    <property type="protein sequence ID" value="MBA8062374.1"/>
    <property type="molecule type" value="Genomic_DNA"/>
</dbReference>
<accession>A0A509IQZ6</accession>
<gene>
    <name evidence="1" type="ORF">HV077_08180</name>
</gene>
<dbReference type="Gene3D" id="3.30.240.10">
    <property type="entry name" value="CRO Repressor"/>
    <property type="match status" value="1"/>
</dbReference>
<reference evidence="1 2" key="1">
    <citation type="submission" date="2020-06" db="EMBL/GenBank/DDBJ databases">
        <title>REHAB project genomes.</title>
        <authorList>
            <person name="Shaw L.P."/>
        </authorList>
    </citation>
    <scope>NUCLEOTIDE SEQUENCE [LARGE SCALE GENOMIC DNA]</scope>
    <source>
        <strain evidence="1 2">RHBSTW-00116</strain>
    </source>
</reference>
<sequence length="68" mass="7579">MEQRIKLNEYAQRFGQTKAAQDLGVYQSAIFKALTAKRDITVIVHADGSVSAEELKPFPSIRRDNNAA</sequence>
<evidence type="ECO:0000313" key="1">
    <source>
        <dbReference type="EMBL" id="MBA8062374.1"/>
    </source>
</evidence>
<dbReference type="Pfam" id="PF09048">
    <property type="entry name" value="Cro"/>
    <property type="match status" value="1"/>
</dbReference>
<dbReference type="InterPro" id="IPR010982">
    <property type="entry name" value="Lambda_DNA-bd_dom_sf"/>
</dbReference>
<dbReference type="InterPro" id="IPR038202">
    <property type="entry name" value="Cro_sf"/>
</dbReference>
<dbReference type="PIRSF" id="PIRSF003217">
    <property type="entry name" value="Cro_protein"/>
    <property type="match status" value="1"/>
</dbReference>
<dbReference type="SUPFAM" id="SSF47413">
    <property type="entry name" value="lambda repressor-like DNA-binding domains"/>
    <property type="match status" value="1"/>
</dbReference>
<dbReference type="Proteomes" id="UP000591803">
    <property type="component" value="Unassembled WGS sequence"/>
</dbReference>
<dbReference type="GO" id="GO:0003677">
    <property type="term" value="F:DNA binding"/>
    <property type="evidence" value="ECO:0007669"/>
    <property type="project" value="InterPro"/>
</dbReference>
<evidence type="ECO:0008006" key="3">
    <source>
        <dbReference type="Google" id="ProtNLM"/>
    </source>
</evidence>
<proteinExistence type="predicted"/>
<dbReference type="AlphaFoldDB" id="A0A509IQZ6"/>
<protein>
    <recommendedName>
        <fullName evidence="3">Cro/Cl family transcriptional regulator</fullName>
    </recommendedName>
</protein>
<name>A0A509IQZ6_CITFR</name>